<comment type="caution">
    <text evidence="4">The sequence shown here is derived from an EMBL/GenBank/DDBJ whole genome shotgun (WGS) entry which is preliminary data.</text>
</comment>
<dbReference type="GO" id="GO:0016787">
    <property type="term" value="F:hydrolase activity"/>
    <property type="evidence" value="ECO:0007669"/>
    <property type="project" value="UniProtKB-KW"/>
</dbReference>
<accession>A0ABP8UM40</accession>
<protein>
    <submittedName>
        <fullName evidence="4">Alpha/beta hydrolase</fullName>
    </submittedName>
</protein>
<gene>
    <name evidence="4" type="ORF">GCM10023196_070770</name>
</gene>
<feature type="domain" description="AB hydrolase-1" evidence="3">
    <location>
        <begin position="51"/>
        <end position="287"/>
    </location>
</feature>
<dbReference type="InterPro" id="IPR000073">
    <property type="entry name" value="AB_hydrolase_1"/>
</dbReference>
<dbReference type="SUPFAM" id="SSF53474">
    <property type="entry name" value="alpha/beta-Hydrolases"/>
    <property type="match status" value="1"/>
</dbReference>
<organism evidence="4 5">
    <name type="scientific">Actinoallomurus vinaceus</name>
    <dbReference type="NCBI Taxonomy" id="1080074"/>
    <lineage>
        <taxon>Bacteria</taxon>
        <taxon>Bacillati</taxon>
        <taxon>Actinomycetota</taxon>
        <taxon>Actinomycetes</taxon>
        <taxon>Streptosporangiales</taxon>
        <taxon>Thermomonosporaceae</taxon>
        <taxon>Actinoallomurus</taxon>
    </lineage>
</organism>
<evidence type="ECO:0000256" key="2">
    <source>
        <dbReference type="ARBA" id="ARBA00038115"/>
    </source>
</evidence>
<evidence type="ECO:0000256" key="1">
    <source>
        <dbReference type="ARBA" id="ARBA00022801"/>
    </source>
</evidence>
<dbReference type="PANTHER" id="PTHR22946:SF9">
    <property type="entry name" value="POLYKETIDE TRANSFERASE AF380"/>
    <property type="match status" value="1"/>
</dbReference>
<dbReference type="InterPro" id="IPR050261">
    <property type="entry name" value="FrsA_esterase"/>
</dbReference>
<comment type="similarity">
    <text evidence="2">Belongs to the AB hydrolase superfamily. FUS2 hydrolase family.</text>
</comment>
<dbReference type="Proteomes" id="UP001501442">
    <property type="component" value="Unassembled WGS sequence"/>
</dbReference>
<dbReference type="Pfam" id="PF12697">
    <property type="entry name" value="Abhydrolase_6"/>
    <property type="match status" value="1"/>
</dbReference>
<dbReference type="Gene3D" id="3.40.50.1820">
    <property type="entry name" value="alpha/beta hydrolase"/>
    <property type="match status" value="2"/>
</dbReference>
<dbReference type="PANTHER" id="PTHR22946">
    <property type="entry name" value="DIENELACTONE HYDROLASE DOMAIN-CONTAINING PROTEIN-RELATED"/>
    <property type="match status" value="1"/>
</dbReference>
<keyword evidence="1 4" id="KW-0378">Hydrolase</keyword>
<dbReference type="InterPro" id="IPR029058">
    <property type="entry name" value="AB_hydrolase_fold"/>
</dbReference>
<name>A0ABP8UM40_9ACTN</name>
<proteinExistence type="inferred from homology"/>
<evidence type="ECO:0000313" key="4">
    <source>
        <dbReference type="EMBL" id="GAA4633402.1"/>
    </source>
</evidence>
<sequence length="322" mass="34245">MRVSAQREKVRFVSGGVECAAWHYPGANGACVIMGAGGAVTKEPGTDPFAERLNDAGFAVLAFDYRRLGESGGRPRQIVRIGEQLADWEAAITFAATLPGVAPDRIAIWGFSLSGGHVLRVAADDPRVAAAIAQTPLADGPDATRKAGRHQRPSAMLRFTGRGLLDALGGLLGRPPLLVPLAGEPGTVAMLTTPDGLDGDRALNPGNRYPDWQQVIAARSALRIPFYRPGRHAPRARCPLLVVVCDQDQTAPPGPAIRAAERAPRGELVRLPGGHYAPFLEAHEQAVEAELSFLRRHLIDRAAAEEPAADVTDSAPRRRGQG</sequence>
<evidence type="ECO:0000259" key="3">
    <source>
        <dbReference type="Pfam" id="PF12697"/>
    </source>
</evidence>
<reference evidence="5" key="1">
    <citation type="journal article" date="2019" name="Int. J. Syst. Evol. Microbiol.">
        <title>The Global Catalogue of Microorganisms (GCM) 10K type strain sequencing project: providing services to taxonomists for standard genome sequencing and annotation.</title>
        <authorList>
            <consortium name="The Broad Institute Genomics Platform"/>
            <consortium name="The Broad Institute Genome Sequencing Center for Infectious Disease"/>
            <person name="Wu L."/>
            <person name="Ma J."/>
        </authorList>
    </citation>
    <scope>NUCLEOTIDE SEQUENCE [LARGE SCALE GENOMIC DNA]</scope>
    <source>
        <strain evidence="5">JCM 17939</strain>
    </source>
</reference>
<dbReference type="RefSeq" id="WP_345436403.1">
    <property type="nucleotide sequence ID" value="NZ_BAABHK010000012.1"/>
</dbReference>
<evidence type="ECO:0000313" key="5">
    <source>
        <dbReference type="Proteomes" id="UP001501442"/>
    </source>
</evidence>
<dbReference type="EMBL" id="BAABHK010000012">
    <property type="protein sequence ID" value="GAA4633402.1"/>
    <property type="molecule type" value="Genomic_DNA"/>
</dbReference>
<keyword evidence="5" id="KW-1185">Reference proteome</keyword>